<dbReference type="InterPro" id="IPR011049">
    <property type="entry name" value="Serralysin-like_metalloprot_C"/>
</dbReference>
<dbReference type="PANTHER" id="PTHR38340:SF1">
    <property type="entry name" value="S-LAYER PROTEIN"/>
    <property type="match status" value="1"/>
</dbReference>
<dbReference type="EMBL" id="MKZS01000001">
    <property type="protein sequence ID" value="OLT60613.1"/>
    <property type="molecule type" value="Genomic_DNA"/>
</dbReference>
<evidence type="ECO:0000256" key="2">
    <source>
        <dbReference type="ARBA" id="ARBA00022525"/>
    </source>
</evidence>
<name>A0A1U7N3T5_9CYAN</name>
<comment type="subcellular location">
    <subcellularLocation>
        <location evidence="1">Secreted</location>
    </subcellularLocation>
</comment>
<proteinExistence type="predicted"/>
<dbReference type="Pfam" id="PF00353">
    <property type="entry name" value="HemolysinCabind"/>
    <property type="match status" value="8"/>
</dbReference>
<dbReference type="PRINTS" id="PR00313">
    <property type="entry name" value="CABNDNGRPT"/>
</dbReference>
<dbReference type="GO" id="GO:0005576">
    <property type="term" value="C:extracellular region"/>
    <property type="evidence" value="ECO:0007669"/>
    <property type="project" value="UniProtKB-SubCell"/>
</dbReference>
<keyword evidence="4" id="KW-1185">Reference proteome</keyword>
<dbReference type="PANTHER" id="PTHR38340">
    <property type="entry name" value="S-LAYER PROTEIN"/>
    <property type="match status" value="1"/>
</dbReference>
<gene>
    <name evidence="3" type="ORF">BJP37_17960</name>
</gene>
<organism evidence="3 4">
    <name type="scientific">Moorena bouillonii PNG</name>
    <dbReference type="NCBI Taxonomy" id="568701"/>
    <lineage>
        <taxon>Bacteria</taxon>
        <taxon>Bacillati</taxon>
        <taxon>Cyanobacteriota</taxon>
        <taxon>Cyanophyceae</taxon>
        <taxon>Coleofasciculales</taxon>
        <taxon>Coleofasciculaceae</taxon>
        <taxon>Moorena</taxon>
    </lineage>
</organism>
<evidence type="ECO:0000313" key="4">
    <source>
        <dbReference type="Proteomes" id="UP000186657"/>
    </source>
</evidence>
<keyword evidence="2" id="KW-0964">Secreted</keyword>
<dbReference type="SUPFAM" id="SSF51120">
    <property type="entry name" value="beta-Roll"/>
    <property type="match status" value="3"/>
</dbReference>
<dbReference type="Gene3D" id="2.150.10.10">
    <property type="entry name" value="Serralysin-like metalloprotease, C-terminal"/>
    <property type="match status" value="5"/>
</dbReference>
<evidence type="ECO:0008006" key="5">
    <source>
        <dbReference type="Google" id="ProtNLM"/>
    </source>
</evidence>
<evidence type="ECO:0000256" key="1">
    <source>
        <dbReference type="ARBA" id="ARBA00004613"/>
    </source>
</evidence>
<dbReference type="InterPro" id="IPR018511">
    <property type="entry name" value="Hemolysin-typ_Ca-bd_CS"/>
</dbReference>
<sequence length="518" mass="52730">MAIISGTVNNDSLNGGGGSDLIDGQLGNDTLNGQSGNDTIIGGVGNDIIDDFFGNDILFGGEGNDNLDGGPASDTIFGGNGNDTLSSGTSGVSSTNILFGEDGDDQLFGDGNEIRTGFTPSIDILDGGSGNDTLLSRGLSDTLNGGDGDDLLETRRDGDDILNGGNGNDTLNAEGILFSSSNPNVTLNGGNGSDSIRGGFGDDNLNGGSGNDTLSSGLGDDILNGGSGNDFFFGSFGNDIAIGGGGQDRFDAFGGGNDIITDFGGVGTGTNPSQAVIDEVDIIEFSDSGQTAKNLLLTQNGSDLEITFEGNSSDKVVLKNFNLEDLDNLSQGIGNILFDNDLTIQDSFDVVNANQLRSTVFNPNTVTFLNDLNNNTSGFNNSDDVINGQGGNDTLSGLSGNDLLRGGDGNDTLVGGNGVDTLVGGNGEDLLDGGNGPLNTLTGGSDADIFVLRSTQSQFITDFEVGIDKFLLDDGLTFGALSFTQLPSATTIEANNSTIGLVEGVSESALNNISNFMS</sequence>
<dbReference type="GO" id="GO:0005509">
    <property type="term" value="F:calcium ion binding"/>
    <property type="evidence" value="ECO:0007669"/>
    <property type="project" value="InterPro"/>
</dbReference>
<evidence type="ECO:0000313" key="3">
    <source>
        <dbReference type="EMBL" id="OLT60613.1"/>
    </source>
</evidence>
<accession>A0A1U7N3T5</accession>
<dbReference type="InterPro" id="IPR001343">
    <property type="entry name" value="Hemolysn_Ca-bd"/>
</dbReference>
<dbReference type="PROSITE" id="PS00330">
    <property type="entry name" value="HEMOLYSIN_CALCIUM"/>
    <property type="match status" value="7"/>
</dbReference>
<reference evidence="3 4" key="1">
    <citation type="submission" date="2016-10" db="EMBL/GenBank/DDBJ databases">
        <title>Comparative genomics uncovers the prolific and rare metabolic potential of the cyanobacterial genus Moorea.</title>
        <authorList>
            <person name="Leao T."/>
            <person name="Castelao G."/>
            <person name="Korobeynikov A."/>
            <person name="Monroe E.A."/>
            <person name="Podell S."/>
            <person name="Glukhov E."/>
            <person name="Allen E."/>
            <person name="Gerwick W.H."/>
            <person name="Gerwick L."/>
        </authorList>
    </citation>
    <scope>NUCLEOTIDE SEQUENCE [LARGE SCALE GENOMIC DNA]</scope>
    <source>
        <strain evidence="3 4">PNG5-198</strain>
    </source>
</reference>
<protein>
    <recommendedName>
        <fullName evidence="5">Calcium-binding protein</fullName>
    </recommendedName>
</protein>
<dbReference type="InterPro" id="IPR050557">
    <property type="entry name" value="RTX_toxin/Mannuronan_C5-epim"/>
</dbReference>
<dbReference type="RefSeq" id="WP_075901001.1">
    <property type="nucleotide sequence ID" value="NZ_MKZS01000001.1"/>
</dbReference>
<comment type="caution">
    <text evidence="3">The sequence shown here is derived from an EMBL/GenBank/DDBJ whole genome shotgun (WGS) entry which is preliminary data.</text>
</comment>
<dbReference type="AlphaFoldDB" id="A0A1U7N3T5"/>
<dbReference type="Proteomes" id="UP000186657">
    <property type="component" value="Unassembled WGS sequence"/>
</dbReference>